<feature type="domain" description="Acyl-CoA dehydrogenase/oxidase C-terminal" evidence="7">
    <location>
        <begin position="282"/>
        <end position="435"/>
    </location>
</feature>
<evidence type="ECO:0000313" key="11">
    <source>
        <dbReference type="Proteomes" id="UP000199344"/>
    </source>
</evidence>
<protein>
    <submittedName>
        <fullName evidence="10">Putative acyl-CoA dehydrogenase</fullName>
    </submittedName>
</protein>
<dbReference type="Pfam" id="PF18158">
    <property type="entry name" value="AidB_N"/>
    <property type="match status" value="1"/>
</dbReference>
<organism evidence="10 11">
    <name type="scientific">Paracoccus isoporae</name>
    <dbReference type="NCBI Taxonomy" id="591205"/>
    <lineage>
        <taxon>Bacteria</taxon>
        <taxon>Pseudomonadati</taxon>
        <taxon>Pseudomonadota</taxon>
        <taxon>Alphaproteobacteria</taxon>
        <taxon>Rhodobacterales</taxon>
        <taxon>Paracoccaceae</taxon>
        <taxon>Paracoccus</taxon>
    </lineage>
</organism>
<keyword evidence="5" id="KW-0560">Oxidoreductase</keyword>
<dbReference type="Gene3D" id="1.20.140.10">
    <property type="entry name" value="Butyryl-CoA Dehydrogenase, subunit A, domain 3"/>
    <property type="match status" value="1"/>
</dbReference>
<feature type="domain" description="Acyl-CoA oxidase/dehydrogenase middle" evidence="8">
    <location>
        <begin position="180"/>
        <end position="270"/>
    </location>
</feature>
<evidence type="ECO:0000256" key="4">
    <source>
        <dbReference type="ARBA" id="ARBA00022827"/>
    </source>
</evidence>
<evidence type="ECO:0000259" key="7">
    <source>
        <dbReference type="Pfam" id="PF00441"/>
    </source>
</evidence>
<evidence type="ECO:0000313" key="10">
    <source>
        <dbReference type="EMBL" id="SDD95798.1"/>
    </source>
</evidence>
<evidence type="ECO:0000259" key="8">
    <source>
        <dbReference type="Pfam" id="PF02770"/>
    </source>
</evidence>
<dbReference type="Gene3D" id="2.40.110.20">
    <property type="match status" value="1"/>
</dbReference>
<dbReference type="InterPro" id="IPR006089">
    <property type="entry name" value="Acyl-CoA_DH_CS"/>
</dbReference>
<dbReference type="PANTHER" id="PTHR42707">
    <property type="entry name" value="ACYL-COA DEHYDROGENASE"/>
    <property type="match status" value="1"/>
</dbReference>
<dbReference type="EMBL" id="FNAH01000003">
    <property type="protein sequence ID" value="SDD95798.1"/>
    <property type="molecule type" value="Genomic_DNA"/>
</dbReference>
<reference evidence="10 11" key="1">
    <citation type="submission" date="2016-10" db="EMBL/GenBank/DDBJ databases">
        <authorList>
            <person name="de Groot N.N."/>
        </authorList>
    </citation>
    <scope>NUCLEOTIDE SEQUENCE [LARGE SCALE GENOMIC DNA]</scope>
    <source>
        <strain evidence="10 11">DSM 22220</strain>
    </source>
</reference>
<evidence type="ECO:0000256" key="2">
    <source>
        <dbReference type="ARBA" id="ARBA00009347"/>
    </source>
</evidence>
<dbReference type="SUPFAM" id="SSF56645">
    <property type="entry name" value="Acyl-CoA dehydrogenase NM domain-like"/>
    <property type="match status" value="1"/>
</dbReference>
<dbReference type="PANTHER" id="PTHR42707:SF3">
    <property type="entry name" value="ACYL-COA DEHYDROGENASE AIDB-RELATED"/>
    <property type="match status" value="1"/>
</dbReference>
<keyword evidence="4 5" id="KW-0274">FAD</keyword>
<comment type="cofactor">
    <cofactor evidence="1 5">
        <name>FAD</name>
        <dbReference type="ChEBI" id="CHEBI:57692"/>
    </cofactor>
</comment>
<dbReference type="STRING" id="591205.SAMN05421538_103115"/>
<dbReference type="RefSeq" id="WP_090522154.1">
    <property type="nucleotide sequence ID" value="NZ_FNAH01000003.1"/>
</dbReference>
<accession>A0A1G6YZN5</accession>
<dbReference type="InterPro" id="IPR041504">
    <property type="entry name" value="AidB_N"/>
</dbReference>
<keyword evidence="3 5" id="KW-0285">Flavoprotein</keyword>
<dbReference type="Proteomes" id="UP000199344">
    <property type="component" value="Unassembled WGS sequence"/>
</dbReference>
<gene>
    <name evidence="10" type="ORF">SAMN05421538_103115</name>
</gene>
<dbReference type="Pfam" id="PF00441">
    <property type="entry name" value="Acyl-CoA_dh_1"/>
    <property type="match status" value="1"/>
</dbReference>
<dbReference type="InterPro" id="IPR009100">
    <property type="entry name" value="AcylCoA_DH/oxidase_NM_dom_sf"/>
</dbReference>
<dbReference type="AlphaFoldDB" id="A0A1G6YZN5"/>
<dbReference type="InterPro" id="IPR052904">
    <property type="entry name" value="Acyl-CoA_dehydrogenase-like"/>
</dbReference>
<proteinExistence type="inferred from homology"/>
<dbReference type="Pfam" id="PF02770">
    <property type="entry name" value="Acyl-CoA_dh_M"/>
    <property type="match status" value="1"/>
</dbReference>
<evidence type="ECO:0000256" key="6">
    <source>
        <dbReference type="SAM" id="MobiDB-lite"/>
    </source>
</evidence>
<evidence type="ECO:0000259" key="9">
    <source>
        <dbReference type="Pfam" id="PF18158"/>
    </source>
</evidence>
<dbReference type="PROSITE" id="PS00072">
    <property type="entry name" value="ACYL_COA_DH_1"/>
    <property type="match status" value="1"/>
</dbReference>
<sequence>MMPARSDLATHEVTNQPPPPGDRDLWADDPLLRAFLTGSDARTDQIAPYARSLGTQALRDAARQANDHPPEAVIFDTGGRRLDEVRFHPAYHQLMQLSTEAGYAAIAWEDAPCGHLSHAAMVYLASQVEPGHCCPLTMTYAAAPVLRRMPGLEDWTRAIASRRYDPAIRPVAEKHGATIGMAMTEKQGGSDLRANTTQAQPDGDLWRLSGHKWFCSAPMSDGFLKLAQTAQGLSCFLVPRWLETGRNAIEIQRLKKKLGNRANASAEIEYRGAQAHLLGADGDGVRVILDMVHHTRLDTALAPAGLMRAALTEAHRWASHRRVFQKTLIDQPLMQAVLADLTLDWLGSLALSLHVARSFDGAGPQDRAFARIGVAIAKYLSNKLCPLVVAEAMEALGGIGYIEDGPLPLLYREAPLNGIWEGSGNVICLDVLRSLARAPGAAEMLDQELDAARGLDAGFDRALASYRHDWRAQPAEAEARQFVERTGLLLSAAILIRHAQDGRIDHALPAAFIATRLGGPRGRFAGAAAVPDPARLLALCFAPTA</sequence>
<feature type="region of interest" description="Disordered" evidence="6">
    <location>
        <begin position="1"/>
        <end position="27"/>
    </location>
</feature>
<evidence type="ECO:0000256" key="5">
    <source>
        <dbReference type="RuleBase" id="RU362125"/>
    </source>
</evidence>
<name>A0A1G6YZN5_9RHOB</name>
<dbReference type="SUPFAM" id="SSF47203">
    <property type="entry name" value="Acyl-CoA dehydrogenase C-terminal domain-like"/>
    <property type="match status" value="1"/>
</dbReference>
<dbReference type="InterPro" id="IPR006091">
    <property type="entry name" value="Acyl-CoA_Oxase/DH_mid-dom"/>
</dbReference>
<dbReference type="InterPro" id="IPR009075">
    <property type="entry name" value="AcylCo_DH/oxidase_C"/>
</dbReference>
<dbReference type="GO" id="GO:0003995">
    <property type="term" value="F:acyl-CoA dehydrogenase activity"/>
    <property type="evidence" value="ECO:0007669"/>
    <property type="project" value="InterPro"/>
</dbReference>
<feature type="domain" description="Adaptive response protein AidB N-terminal" evidence="9">
    <location>
        <begin position="15"/>
        <end position="166"/>
    </location>
</feature>
<evidence type="ECO:0000256" key="1">
    <source>
        <dbReference type="ARBA" id="ARBA00001974"/>
    </source>
</evidence>
<dbReference type="OrthoDB" id="9771038at2"/>
<dbReference type="InterPro" id="IPR036250">
    <property type="entry name" value="AcylCo_DH-like_C"/>
</dbReference>
<evidence type="ECO:0000256" key="3">
    <source>
        <dbReference type="ARBA" id="ARBA00022630"/>
    </source>
</evidence>
<keyword evidence="11" id="KW-1185">Reference proteome</keyword>
<comment type="similarity">
    <text evidence="2 5">Belongs to the acyl-CoA dehydrogenase family.</text>
</comment>
<dbReference type="Gene3D" id="6.10.250.600">
    <property type="match status" value="1"/>
</dbReference>